<protein>
    <recommendedName>
        <fullName evidence="4">Citrate transporter-like domain-containing protein</fullName>
    </recommendedName>
</protein>
<feature type="transmembrane region" description="Helical" evidence="1">
    <location>
        <begin position="372"/>
        <end position="396"/>
    </location>
</feature>
<accession>A0A7L9WV10</accession>
<keyword evidence="3" id="KW-1185">Reference proteome</keyword>
<feature type="transmembrane region" description="Helical" evidence="1">
    <location>
        <begin position="172"/>
        <end position="193"/>
    </location>
</feature>
<gene>
    <name evidence="2" type="ORF">F3W81_16085</name>
</gene>
<dbReference type="AlphaFoldDB" id="A0A7L9WV10"/>
<dbReference type="EMBL" id="CP045201">
    <property type="protein sequence ID" value="QOL83256.1"/>
    <property type="molecule type" value="Genomic_DNA"/>
</dbReference>
<evidence type="ECO:0000313" key="3">
    <source>
        <dbReference type="Proteomes" id="UP000594118"/>
    </source>
</evidence>
<sequence length="430" mass="45080">MANCGTVLAIALLTPQVRWSRQIFVVLALALAAYAWIADPGEAAAVLGHALERASFILAFFCALATLRHTAEISEAITRAAVFLAQQPPGRRYSALALGGQTFALVLNYGSISLLGSMARSSAAREPDAEVRAIRTRRMLQAVHRGFAASLMWSPLSFAIVISTSVVPGASWGAILVPSLGSAALLTGIGWALDKAYKSKLAPGRVPVRDRSHDDHARVLLPVLWLLLLIAVPVMVLHVTTGQSASLSVLSVVPVVAGLWLLIGVPVGARTRHLGGHVGAFVFRELPAFRGEIVLLSMAGFLGSGAGALLAPMVAASGLDLSAVPVWVLLLLPVWLIPLGGQVGMNPILFVSLFGPLLPAPEVLGISPTPMVLALTAGWALAGVTSPFTASVMLIARLGDVTPADVSLRWNGLFSVICAVVLSVWVLLWV</sequence>
<keyword evidence="1" id="KW-0812">Transmembrane</keyword>
<name>A0A7L9WV10_9RHOB</name>
<feature type="transmembrane region" description="Helical" evidence="1">
    <location>
        <begin position="219"/>
        <end position="239"/>
    </location>
</feature>
<keyword evidence="1" id="KW-0472">Membrane</keyword>
<proteinExistence type="predicted"/>
<evidence type="ECO:0000256" key="1">
    <source>
        <dbReference type="SAM" id="Phobius"/>
    </source>
</evidence>
<organism evidence="2 3">
    <name type="scientific">Pseudooceanicola spongiae</name>
    <dbReference type="NCBI Taxonomy" id="2613965"/>
    <lineage>
        <taxon>Bacteria</taxon>
        <taxon>Pseudomonadati</taxon>
        <taxon>Pseudomonadota</taxon>
        <taxon>Alphaproteobacteria</taxon>
        <taxon>Rhodobacterales</taxon>
        <taxon>Paracoccaceae</taxon>
        <taxon>Pseudooceanicola</taxon>
    </lineage>
</organism>
<feature type="transmembrane region" description="Helical" evidence="1">
    <location>
        <begin position="348"/>
        <end position="366"/>
    </location>
</feature>
<feature type="transmembrane region" description="Helical" evidence="1">
    <location>
        <begin position="245"/>
        <end position="263"/>
    </location>
</feature>
<feature type="transmembrane region" description="Helical" evidence="1">
    <location>
        <begin position="408"/>
        <end position="428"/>
    </location>
</feature>
<feature type="transmembrane region" description="Helical" evidence="1">
    <location>
        <begin position="19"/>
        <end position="37"/>
    </location>
</feature>
<feature type="transmembrane region" description="Helical" evidence="1">
    <location>
        <begin position="321"/>
        <end position="341"/>
    </location>
</feature>
<feature type="transmembrane region" description="Helical" evidence="1">
    <location>
        <begin position="147"/>
        <end position="166"/>
    </location>
</feature>
<dbReference type="Proteomes" id="UP000594118">
    <property type="component" value="Chromosome"/>
</dbReference>
<keyword evidence="1" id="KW-1133">Transmembrane helix</keyword>
<reference evidence="2 3" key="1">
    <citation type="submission" date="2019-10" db="EMBL/GenBank/DDBJ databases">
        <title>Pseudopuniceibacterium sp. HQ09 islated from Antarctica.</title>
        <authorList>
            <person name="Liao L."/>
            <person name="Su S."/>
            <person name="Chen B."/>
            <person name="Yu Y."/>
        </authorList>
    </citation>
    <scope>NUCLEOTIDE SEQUENCE [LARGE SCALE GENOMIC DNA]</scope>
    <source>
        <strain evidence="2 3">HQ09</strain>
    </source>
</reference>
<dbReference type="KEGG" id="pshq:F3W81_16085"/>
<evidence type="ECO:0008006" key="4">
    <source>
        <dbReference type="Google" id="ProtNLM"/>
    </source>
</evidence>
<evidence type="ECO:0000313" key="2">
    <source>
        <dbReference type="EMBL" id="QOL83256.1"/>
    </source>
</evidence>
<feature type="transmembrane region" description="Helical" evidence="1">
    <location>
        <begin position="293"/>
        <end position="315"/>
    </location>
</feature>